<feature type="transmembrane region" description="Helical" evidence="6">
    <location>
        <begin position="338"/>
        <end position="357"/>
    </location>
</feature>
<dbReference type="InterPro" id="IPR004089">
    <property type="entry name" value="MCPsignal_dom"/>
</dbReference>
<dbReference type="PROSITE" id="PS50192">
    <property type="entry name" value="T_SNARE"/>
    <property type="match status" value="1"/>
</dbReference>
<dbReference type="Gene3D" id="3.30.450.20">
    <property type="entry name" value="PAS domain"/>
    <property type="match status" value="1"/>
</dbReference>
<protein>
    <submittedName>
        <fullName evidence="11">Methyl-accepting chemotaxis protein</fullName>
    </submittedName>
</protein>
<evidence type="ECO:0000256" key="7">
    <source>
        <dbReference type="SAM" id="SignalP"/>
    </source>
</evidence>
<keyword evidence="6" id="KW-1133">Transmembrane helix</keyword>
<comment type="caution">
    <text evidence="11">The sequence shown here is derived from an EMBL/GenBank/DDBJ whole genome shotgun (WGS) entry which is preliminary data.</text>
</comment>
<evidence type="ECO:0000256" key="4">
    <source>
        <dbReference type="ARBA" id="ARBA00029447"/>
    </source>
</evidence>
<dbReference type="InterPro" id="IPR000727">
    <property type="entry name" value="T_SNARE_dom"/>
</dbReference>
<gene>
    <name evidence="11" type="ORF">SAMN06265374_0940</name>
</gene>
<dbReference type="PANTHER" id="PTHR32089">
    <property type="entry name" value="METHYL-ACCEPTING CHEMOTAXIS PROTEIN MCPB"/>
    <property type="match status" value="1"/>
</dbReference>
<evidence type="ECO:0000256" key="5">
    <source>
        <dbReference type="PROSITE-ProRule" id="PRU00284"/>
    </source>
</evidence>
<dbReference type="SMART" id="SM00304">
    <property type="entry name" value="HAMP"/>
    <property type="match status" value="1"/>
</dbReference>
<keyword evidence="2" id="KW-1003">Cell membrane</keyword>
<dbReference type="Pfam" id="PF00672">
    <property type="entry name" value="HAMP"/>
    <property type="match status" value="1"/>
</dbReference>
<dbReference type="PRINTS" id="PR00260">
    <property type="entry name" value="CHEMTRNSDUCR"/>
</dbReference>
<name>A0ABY1NFP7_9HYPH</name>
<organism evidence="11 12">
    <name type="scientific">Roseibium denhamense</name>
    <dbReference type="NCBI Taxonomy" id="76305"/>
    <lineage>
        <taxon>Bacteria</taxon>
        <taxon>Pseudomonadati</taxon>
        <taxon>Pseudomonadota</taxon>
        <taxon>Alphaproteobacteria</taxon>
        <taxon>Hyphomicrobiales</taxon>
        <taxon>Stappiaceae</taxon>
        <taxon>Roseibium</taxon>
    </lineage>
</organism>
<evidence type="ECO:0000256" key="3">
    <source>
        <dbReference type="ARBA" id="ARBA00023224"/>
    </source>
</evidence>
<feature type="chain" id="PRO_5047507639" evidence="7">
    <location>
        <begin position="21"/>
        <end position="708"/>
    </location>
</feature>
<dbReference type="Gene3D" id="1.10.8.500">
    <property type="entry name" value="HAMP domain in histidine kinase"/>
    <property type="match status" value="1"/>
</dbReference>
<dbReference type="PROSITE" id="PS50111">
    <property type="entry name" value="CHEMOTAXIS_TRANSDUC_2"/>
    <property type="match status" value="1"/>
</dbReference>
<dbReference type="InterPro" id="IPR004090">
    <property type="entry name" value="Chemotax_Me-accpt_rcpt"/>
</dbReference>
<dbReference type="CDD" id="cd06225">
    <property type="entry name" value="HAMP"/>
    <property type="match status" value="1"/>
</dbReference>
<dbReference type="PANTHER" id="PTHR32089:SF112">
    <property type="entry name" value="LYSOZYME-LIKE PROTEIN-RELATED"/>
    <property type="match status" value="1"/>
</dbReference>
<proteinExistence type="inferred from homology"/>
<comment type="subcellular location">
    <subcellularLocation>
        <location evidence="1">Cell inner membrane</location>
        <topology evidence="1">Multi-pass membrane protein</topology>
    </subcellularLocation>
</comment>
<dbReference type="EMBL" id="FXTT01000001">
    <property type="protein sequence ID" value="SMP08171.1"/>
    <property type="molecule type" value="Genomic_DNA"/>
</dbReference>
<evidence type="ECO:0000259" key="9">
    <source>
        <dbReference type="PROSITE" id="PS50192"/>
    </source>
</evidence>
<dbReference type="Gene3D" id="1.10.287.950">
    <property type="entry name" value="Methyl-accepting chemotaxis protein"/>
    <property type="match status" value="1"/>
</dbReference>
<accession>A0ABY1NFP7</accession>
<reference evidence="11 12" key="1">
    <citation type="submission" date="2017-05" db="EMBL/GenBank/DDBJ databases">
        <authorList>
            <person name="Varghese N."/>
            <person name="Submissions S."/>
        </authorList>
    </citation>
    <scope>NUCLEOTIDE SEQUENCE [LARGE SCALE GENOMIC DNA]</scope>
    <source>
        <strain evidence="11 12">DSM 15949</strain>
    </source>
</reference>
<evidence type="ECO:0000259" key="8">
    <source>
        <dbReference type="PROSITE" id="PS50111"/>
    </source>
</evidence>
<feature type="domain" description="T-SNARE coiled-coil homology" evidence="9">
    <location>
        <begin position="604"/>
        <end position="666"/>
    </location>
</feature>
<keyword evidence="3 5" id="KW-0807">Transducer</keyword>
<evidence type="ECO:0000256" key="2">
    <source>
        <dbReference type="ARBA" id="ARBA00022519"/>
    </source>
</evidence>
<dbReference type="PROSITE" id="PS50885">
    <property type="entry name" value="HAMP"/>
    <property type="match status" value="1"/>
</dbReference>
<keyword evidence="7" id="KW-0732">Signal</keyword>
<keyword evidence="6" id="KW-0472">Membrane</keyword>
<dbReference type="InterPro" id="IPR003660">
    <property type="entry name" value="HAMP_dom"/>
</dbReference>
<evidence type="ECO:0000313" key="12">
    <source>
        <dbReference type="Proteomes" id="UP001157914"/>
    </source>
</evidence>
<keyword evidence="6" id="KW-0812">Transmembrane</keyword>
<dbReference type="Proteomes" id="UP001157914">
    <property type="component" value="Unassembled WGS sequence"/>
</dbReference>
<evidence type="ECO:0000313" key="11">
    <source>
        <dbReference type="EMBL" id="SMP08171.1"/>
    </source>
</evidence>
<feature type="signal peptide" evidence="7">
    <location>
        <begin position="1"/>
        <end position="20"/>
    </location>
</feature>
<dbReference type="SMART" id="SM00283">
    <property type="entry name" value="MA"/>
    <property type="match status" value="1"/>
</dbReference>
<dbReference type="Pfam" id="PF00015">
    <property type="entry name" value="MCPsignal"/>
    <property type="match status" value="1"/>
</dbReference>
<feature type="domain" description="Methyl-accepting transducer" evidence="8">
    <location>
        <begin position="427"/>
        <end position="688"/>
    </location>
</feature>
<evidence type="ECO:0000256" key="6">
    <source>
        <dbReference type="SAM" id="Phobius"/>
    </source>
</evidence>
<keyword evidence="12" id="KW-1185">Reference proteome</keyword>
<evidence type="ECO:0000259" key="10">
    <source>
        <dbReference type="PROSITE" id="PS50885"/>
    </source>
</evidence>
<feature type="domain" description="HAMP" evidence="10">
    <location>
        <begin position="359"/>
        <end position="412"/>
    </location>
</feature>
<comment type="similarity">
    <text evidence="4">Belongs to the methyl-accepting chemotaxis (MCP) protein family.</text>
</comment>
<dbReference type="SUPFAM" id="SSF58104">
    <property type="entry name" value="Methyl-accepting chemotaxis protein (MCP) signaling domain"/>
    <property type="match status" value="1"/>
</dbReference>
<evidence type="ECO:0000256" key="1">
    <source>
        <dbReference type="ARBA" id="ARBA00004429"/>
    </source>
</evidence>
<sequence>MKVSRKLPAIMVGLALTCSAAVGLASYVSGATSIQNLAEDRIMGLAQSRKDALVHYFETKQATIAGHASGKGLRAAYSDFDKNWAKYGDDAQATLTKIYVTDNPHPADQRAELVKAGRKPYDKAHAKHHTVLREFAKANSFHELLLVNLEGDVIYTVEKKDDFAKNLNSAEWRDTAAGKAFHAAINGGADALHIVDVDDYAPSPDAPVGFISAPIAIGSKVIGVALYETAVSKISTMLGKYSGLGETGDVFLINSDGDIQNDSLRTPEISEVMSSSLAVPEVTKVLGNEASFSHLQDFQGRDVFEASVPFAFLGKNYALVVLQDASEVLAPLAGLRNWIVVIAMITAVAAGIVAVLISANLSGRIRKLAGVLGRLAEGDTDVEIPAQRSRDEISDIAQTVAVFRENALERERLQAEQDAGRRAQEAQAEAVRNLIEGFRGEVEDMLNVVAENNNRMQQTAENLNSIADETSGEATNASAASEQASANVQTVASASEELSASIQEIGRHVDNTTQVIREAVTSAQETNDRIGGLAQLAQNIGEVVNLISAIAEQTNLLALNATIEAARAGEAGRGFAVVASEVKELATQTAKATEQIETQVSEVQAATSDAVTAIASIAQTMEQVDEYTGTIATAVEEQGAATTEISANVQEAAVGTRSVAGSMMTISDKSRITSDSASEVLQASTDVSHRTERLRDTVDRFLKEVTAA</sequence>
<keyword evidence="2" id="KW-0997">Cell inner membrane</keyword>